<dbReference type="GO" id="GO:0009847">
    <property type="term" value="P:spore germination"/>
    <property type="evidence" value="ECO:0007669"/>
    <property type="project" value="InterPro"/>
</dbReference>
<dbReference type="Proteomes" id="UP000010880">
    <property type="component" value="Chromosome"/>
</dbReference>
<dbReference type="OrthoDB" id="1675410at2"/>
<evidence type="ECO:0000256" key="1">
    <source>
        <dbReference type="ARBA" id="ARBA00004141"/>
    </source>
</evidence>
<feature type="transmembrane region" description="Helical" evidence="8">
    <location>
        <begin position="35"/>
        <end position="56"/>
    </location>
</feature>
<dbReference type="EMBL" id="CP003359">
    <property type="protein sequence ID" value="AGB40997.1"/>
    <property type="molecule type" value="Genomic_DNA"/>
</dbReference>
<evidence type="ECO:0000256" key="6">
    <source>
        <dbReference type="ARBA" id="ARBA00022989"/>
    </source>
</evidence>
<dbReference type="eggNOG" id="COG0531">
    <property type="taxonomic scope" value="Bacteria"/>
</dbReference>
<dbReference type="InterPro" id="IPR004761">
    <property type="entry name" value="Spore_GerAB"/>
</dbReference>
<dbReference type="RefSeq" id="WP_015326722.1">
    <property type="nucleotide sequence ID" value="NC_019978.1"/>
</dbReference>
<comment type="subcellular location">
    <subcellularLocation>
        <location evidence="1">Membrane</location>
        <topology evidence="1">Multi-pass membrane protein</topology>
    </subcellularLocation>
</comment>
<dbReference type="KEGG" id="hhl:Halha_1036"/>
<feature type="transmembrane region" description="Helical" evidence="8">
    <location>
        <begin position="107"/>
        <end position="130"/>
    </location>
</feature>
<dbReference type="GO" id="GO:0016020">
    <property type="term" value="C:membrane"/>
    <property type="evidence" value="ECO:0007669"/>
    <property type="project" value="UniProtKB-SubCell"/>
</dbReference>
<feature type="transmembrane region" description="Helical" evidence="8">
    <location>
        <begin position="302"/>
        <end position="322"/>
    </location>
</feature>
<comment type="similarity">
    <text evidence="2">Belongs to the amino acid-polyamine-organocation (APC) superfamily. Spore germination protein (SGP) (TC 2.A.3.9) family.</text>
</comment>
<dbReference type="PANTHER" id="PTHR34975">
    <property type="entry name" value="SPORE GERMINATION PROTEIN A2"/>
    <property type="match status" value="1"/>
</dbReference>
<reference evidence="10" key="1">
    <citation type="submission" date="2012-02" db="EMBL/GenBank/DDBJ databases">
        <title>The complete genome of Halobacteroides halobius DSM 5150.</title>
        <authorList>
            <person name="Lucas S."/>
            <person name="Copeland A."/>
            <person name="Lapidus A."/>
            <person name="Glavina del Rio T."/>
            <person name="Dalin E."/>
            <person name="Tice H."/>
            <person name="Bruce D."/>
            <person name="Goodwin L."/>
            <person name="Pitluck S."/>
            <person name="Peters L."/>
            <person name="Mikhailova N."/>
            <person name="Gu W."/>
            <person name="Kyrpides N."/>
            <person name="Mavromatis K."/>
            <person name="Ivanova N."/>
            <person name="Brettin T."/>
            <person name="Detter J.C."/>
            <person name="Han C."/>
            <person name="Larimer F."/>
            <person name="Land M."/>
            <person name="Hauser L."/>
            <person name="Markowitz V."/>
            <person name="Cheng J.-F."/>
            <person name="Hugenholtz P."/>
            <person name="Woyke T."/>
            <person name="Wu D."/>
            <person name="Tindall B."/>
            <person name="Pomrenke H."/>
            <person name="Brambilla E."/>
            <person name="Klenk H.-P."/>
            <person name="Eisen J.A."/>
        </authorList>
    </citation>
    <scope>NUCLEOTIDE SEQUENCE [LARGE SCALE GENOMIC DNA]</scope>
    <source>
        <strain evidence="10">ATCC 35273 / DSM 5150 / MD-1</strain>
    </source>
</reference>
<accession>L0K6V0</accession>
<dbReference type="NCBIfam" id="TIGR00912">
    <property type="entry name" value="2A0309"/>
    <property type="match status" value="1"/>
</dbReference>
<feature type="transmembrane region" description="Helical" evidence="8">
    <location>
        <begin position="76"/>
        <end position="95"/>
    </location>
</feature>
<protein>
    <submittedName>
        <fullName evidence="9">Spore germination protein, amino acid permease</fullName>
    </submittedName>
</protein>
<feature type="transmembrane region" description="Helical" evidence="8">
    <location>
        <begin position="183"/>
        <end position="203"/>
    </location>
</feature>
<dbReference type="Pfam" id="PF03845">
    <property type="entry name" value="Spore_permease"/>
    <property type="match status" value="1"/>
</dbReference>
<sequence>MQVIGGQALFFLVLIFVIGNTGLYALGVQLAKQDAWIALLLAMFSSYILLWIYVKLQNYYPEDNLAQIIIKITGKWLGYSLILLYSAYFFYISLLNLSMYTEFIQVYLIQGVAKSVISFLLIFNFTYLIFSGVEVIARVSELITPFIIFAIVIVYILVFSSGAVDFKRLQPVLSNGIQPIIEVTIPELIIFPFGDLVLFLMFWKYVNDKKSIFKISFWGMTIAGLIITFAVIIILAVLGVNLAIRAYVPNMLVSQMIQIKWLANIDVIIVLIILLLGFYKMVPFFYGSVAIVATGFKFDNKVFISILYGLLLLIFSYAPFTGFPFHRWINSFGPRIERFMEYMHVLFQMIIPTILLVVTWLKKSELFKK</sequence>
<feature type="transmembrane region" description="Helical" evidence="8">
    <location>
        <begin position="142"/>
        <end position="163"/>
    </location>
</feature>
<evidence type="ECO:0000256" key="8">
    <source>
        <dbReference type="SAM" id="Phobius"/>
    </source>
</evidence>
<feature type="transmembrane region" description="Helical" evidence="8">
    <location>
        <begin position="261"/>
        <end position="282"/>
    </location>
</feature>
<keyword evidence="7 8" id="KW-0472">Membrane</keyword>
<keyword evidence="6 8" id="KW-1133">Transmembrane helix</keyword>
<evidence type="ECO:0000313" key="9">
    <source>
        <dbReference type="EMBL" id="AGB40997.1"/>
    </source>
</evidence>
<keyword evidence="3" id="KW-0813">Transport</keyword>
<keyword evidence="5 8" id="KW-0812">Transmembrane</keyword>
<dbReference type="STRING" id="748449.Halha_1036"/>
<evidence type="ECO:0000256" key="4">
    <source>
        <dbReference type="ARBA" id="ARBA00022544"/>
    </source>
</evidence>
<feature type="transmembrane region" description="Helical" evidence="8">
    <location>
        <begin position="342"/>
        <end position="361"/>
    </location>
</feature>
<keyword evidence="4" id="KW-0309">Germination</keyword>
<evidence type="ECO:0000256" key="5">
    <source>
        <dbReference type="ARBA" id="ARBA00022692"/>
    </source>
</evidence>
<gene>
    <name evidence="9" type="ordered locus">Halha_1036</name>
</gene>
<feature type="transmembrane region" description="Helical" evidence="8">
    <location>
        <begin position="215"/>
        <end position="241"/>
    </location>
</feature>
<dbReference type="PANTHER" id="PTHR34975:SF2">
    <property type="entry name" value="SPORE GERMINATION PROTEIN A2"/>
    <property type="match status" value="1"/>
</dbReference>
<proteinExistence type="inferred from homology"/>
<dbReference type="HOGENOM" id="CLU_047547_1_1_9"/>
<name>L0K6V0_HALHC</name>
<evidence type="ECO:0000256" key="3">
    <source>
        <dbReference type="ARBA" id="ARBA00022448"/>
    </source>
</evidence>
<organism evidence="9 10">
    <name type="scientific">Halobacteroides halobius (strain ATCC 35273 / DSM 5150 / MD-1)</name>
    <dbReference type="NCBI Taxonomy" id="748449"/>
    <lineage>
        <taxon>Bacteria</taxon>
        <taxon>Bacillati</taxon>
        <taxon>Bacillota</taxon>
        <taxon>Clostridia</taxon>
        <taxon>Halanaerobiales</taxon>
        <taxon>Halobacteroidaceae</taxon>
        <taxon>Halobacteroides</taxon>
    </lineage>
</organism>
<evidence type="ECO:0000256" key="7">
    <source>
        <dbReference type="ARBA" id="ARBA00023136"/>
    </source>
</evidence>
<keyword evidence="10" id="KW-1185">Reference proteome</keyword>
<evidence type="ECO:0000256" key="2">
    <source>
        <dbReference type="ARBA" id="ARBA00007998"/>
    </source>
</evidence>
<dbReference type="AlphaFoldDB" id="L0K6V0"/>
<evidence type="ECO:0000313" key="10">
    <source>
        <dbReference type="Proteomes" id="UP000010880"/>
    </source>
</evidence>